<dbReference type="InterPro" id="IPR009769">
    <property type="entry name" value="EDR2_C"/>
</dbReference>
<evidence type="ECO:0000313" key="4">
    <source>
        <dbReference type="Proteomes" id="UP001630127"/>
    </source>
</evidence>
<reference evidence="3 4" key="1">
    <citation type="submission" date="2024-11" db="EMBL/GenBank/DDBJ databases">
        <title>A near-complete genome assembly of Cinchona calisaya.</title>
        <authorList>
            <person name="Lian D.C."/>
            <person name="Zhao X.W."/>
            <person name="Wei L."/>
        </authorList>
    </citation>
    <scope>NUCLEOTIDE SEQUENCE [LARGE SCALE GENOMIC DNA]</scope>
    <source>
        <tissue evidence="3">Nenye</tissue>
    </source>
</reference>
<proteinExistence type="predicted"/>
<evidence type="ECO:0000313" key="3">
    <source>
        <dbReference type="EMBL" id="KAL3525981.1"/>
    </source>
</evidence>
<feature type="compositionally biased region" description="Polar residues" evidence="1">
    <location>
        <begin position="42"/>
        <end position="56"/>
    </location>
</feature>
<comment type="caution">
    <text evidence="3">The sequence shown here is derived from an EMBL/GenBank/DDBJ whole genome shotgun (WGS) entry which is preliminary data.</text>
</comment>
<evidence type="ECO:0000256" key="1">
    <source>
        <dbReference type="SAM" id="MobiDB-lite"/>
    </source>
</evidence>
<dbReference type="EMBL" id="JBJUIK010000006">
    <property type="protein sequence ID" value="KAL3525981.1"/>
    <property type="molecule type" value="Genomic_DNA"/>
</dbReference>
<name>A0ABD3A2L8_9GENT</name>
<dbReference type="Proteomes" id="UP001630127">
    <property type="component" value="Unassembled WGS sequence"/>
</dbReference>
<evidence type="ECO:0000259" key="2">
    <source>
        <dbReference type="Pfam" id="PF07059"/>
    </source>
</evidence>
<accession>A0ABD3A2L8</accession>
<protein>
    <recommendedName>
        <fullName evidence="2">Protein ENHANCED DISEASE RESISTANCE 2 C-terminal domain-containing protein</fullName>
    </recommendedName>
</protein>
<organism evidence="3 4">
    <name type="scientific">Cinchona calisaya</name>
    <dbReference type="NCBI Taxonomy" id="153742"/>
    <lineage>
        <taxon>Eukaryota</taxon>
        <taxon>Viridiplantae</taxon>
        <taxon>Streptophyta</taxon>
        <taxon>Embryophyta</taxon>
        <taxon>Tracheophyta</taxon>
        <taxon>Spermatophyta</taxon>
        <taxon>Magnoliopsida</taxon>
        <taxon>eudicotyledons</taxon>
        <taxon>Gunneridae</taxon>
        <taxon>Pentapetalae</taxon>
        <taxon>asterids</taxon>
        <taxon>lamiids</taxon>
        <taxon>Gentianales</taxon>
        <taxon>Rubiaceae</taxon>
        <taxon>Cinchonoideae</taxon>
        <taxon>Cinchoneae</taxon>
        <taxon>Cinchona</taxon>
    </lineage>
</organism>
<feature type="compositionally biased region" description="Polar residues" evidence="1">
    <location>
        <begin position="117"/>
        <end position="126"/>
    </location>
</feature>
<feature type="domain" description="Protein ENHANCED DISEASE RESISTANCE 2 C-terminal" evidence="2">
    <location>
        <begin position="263"/>
        <end position="504"/>
    </location>
</feature>
<feature type="region of interest" description="Disordered" evidence="1">
    <location>
        <begin position="101"/>
        <end position="135"/>
    </location>
</feature>
<dbReference type="Pfam" id="PF07059">
    <property type="entry name" value="EDR2_C"/>
    <property type="match status" value="1"/>
</dbReference>
<dbReference type="PANTHER" id="PTHR31558">
    <property type="entry name" value="CW14 PROTEIN"/>
    <property type="match status" value="1"/>
</dbReference>
<dbReference type="PANTHER" id="PTHR31558:SF19">
    <property type="entry name" value="PROTEIN ENHANCED DISEASE RESISTANCE 2 C-TERMINAL DOMAIN-CONTAINING PROTEIN"/>
    <property type="match status" value="1"/>
</dbReference>
<feature type="region of interest" description="Disordered" evidence="1">
    <location>
        <begin position="31"/>
        <end position="58"/>
    </location>
</feature>
<sequence length="513" mass="58061">MGACGSKPSGCVGVGKTGRRIRRTTNTQSFSHKLNKVEPSHSTDLSYRNPTFQGNSEAWFDPETAINDSEGDDDFYSVQDDMSQIGSGSLSNVVTPRYSDNRHFNVAHPSDPETKSSEPSSSNLETNKGKEVSAEEGNLKNYQLQADDNQHETKDQAHFDKVSSHCVDTSPAKSETGRLHTCGPQTNNCLPCLVCSTSRDEKTKSLAPHSTISKKRVSFKLSFNRREGQTNSALLSPRAILLRPIAGSQIPHCQAEKRMSECWSEVAPNTFRVRGHSFMRDKKKEYAPNYAAFYPFGVDVFLSPRKIDHIARFVELPSIDSTGEIPPILVVNLQVPLYPATIFQNEYDGEGMSIVFYFKLSENYSKELPVQFQENIRRIIDDEVEKIKSFPLDTNAPFRERLKILGRVVNIEDVNLGAAEKKLMNTYNEKPVLSRPQHEFYLGENYFEIDLNIHRFGYIARKGFEAFHDRLKHCVFDFGLTIQGHKAEDLPECMLCCIRLNEINYTNYNQLSV</sequence>
<gene>
    <name evidence="3" type="ORF">ACH5RR_014353</name>
</gene>
<dbReference type="AlphaFoldDB" id="A0ABD3A2L8"/>
<keyword evidence="4" id="KW-1185">Reference proteome</keyword>